<reference evidence="2" key="1">
    <citation type="submission" date="2021-06" db="EMBL/GenBank/DDBJ databases">
        <authorList>
            <person name="Kallberg Y."/>
            <person name="Tangrot J."/>
            <person name="Rosling A."/>
        </authorList>
    </citation>
    <scope>NUCLEOTIDE SEQUENCE</scope>
    <source>
        <strain evidence="2">MA453B</strain>
    </source>
</reference>
<dbReference type="PANTHER" id="PTHR34292:SF2">
    <property type="entry name" value="OUTER SPORE WALL PROTEIN LDS1"/>
    <property type="match status" value="1"/>
</dbReference>
<sequence>MVLPISYYPIQGIFYFFSNWILLKRIICVLFITLIATVFAFGLSFGFLLSLQAHALISAGCPVWLAWIVSFIFCLIEAVLFTLIFYLIVTPIWQDALFDDVLRLRGLGYILERERNISESTLCCRGVYSGLTITCFQIYALVMLQ</sequence>
<dbReference type="InterPro" id="IPR052786">
    <property type="entry name" value="Spore_wall_assembly"/>
</dbReference>
<accession>A0A9N9NY75</accession>
<organism evidence="2 3">
    <name type="scientific">Dentiscutata erythropus</name>
    <dbReference type="NCBI Taxonomy" id="1348616"/>
    <lineage>
        <taxon>Eukaryota</taxon>
        <taxon>Fungi</taxon>
        <taxon>Fungi incertae sedis</taxon>
        <taxon>Mucoromycota</taxon>
        <taxon>Glomeromycotina</taxon>
        <taxon>Glomeromycetes</taxon>
        <taxon>Diversisporales</taxon>
        <taxon>Gigasporaceae</taxon>
        <taxon>Dentiscutata</taxon>
    </lineage>
</organism>
<keyword evidence="1" id="KW-0472">Membrane</keyword>
<evidence type="ECO:0000313" key="3">
    <source>
        <dbReference type="Proteomes" id="UP000789405"/>
    </source>
</evidence>
<comment type="caution">
    <text evidence="2">The sequence shown here is derived from an EMBL/GenBank/DDBJ whole genome shotgun (WGS) entry which is preliminary data.</text>
</comment>
<dbReference type="Proteomes" id="UP000789405">
    <property type="component" value="Unassembled WGS sequence"/>
</dbReference>
<protein>
    <submittedName>
        <fullName evidence="2">9393_t:CDS:1</fullName>
    </submittedName>
</protein>
<proteinExistence type="predicted"/>
<keyword evidence="1" id="KW-1133">Transmembrane helix</keyword>
<feature type="non-terminal residue" evidence="2">
    <location>
        <position position="145"/>
    </location>
</feature>
<keyword evidence="3" id="KW-1185">Reference proteome</keyword>
<dbReference type="PANTHER" id="PTHR34292">
    <property type="entry name" value="OUTER SPORE WALL PROTEIN LDS1"/>
    <property type="match status" value="1"/>
</dbReference>
<evidence type="ECO:0000256" key="1">
    <source>
        <dbReference type="SAM" id="Phobius"/>
    </source>
</evidence>
<gene>
    <name evidence="2" type="ORF">DERYTH_LOCUS18377</name>
</gene>
<dbReference type="AlphaFoldDB" id="A0A9N9NY75"/>
<feature type="transmembrane region" description="Helical" evidence="1">
    <location>
        <begin position="30"/>
        <end position="52"/>
    </location>
</feature>
<evidence type="ECO:0000313" key="2">
    <source>
        <dbReference type="EMBL" id="CAG8767502.1"/>
    </source>
</evidence>
<feature type="transmembrane region" description="Helical" evidence="1">
    <location>
        <begin position="64"/>
        <end position="89"/>
    </location>
</feature>
<keyword evidence="1" id="KW-0812">Transmembrane</keyword>
<dbReference type="OrthoDB" id="10012223at2759"/>
<dbReference type="EMBL" id="CAJVPY010018540">
    <property type="protein sequence ID" value="CAG8767502.1"/>
    <property type="molecule type" value="Genomic_DNA"/>
</dbReference>
<feature type="transmembrane region" description="Helical" evidence="1">
    <location>
        <begin position="6"/>
        <end position="23"/>
    </location>
</feature>
<name>A0A9N9NY75_9GLOM</name>